<dbReference type="EMBL" id="GBRH01158796">
    <property type="protein sequence ID" value="JAE39100.1"/>
    <property type="molecule type" value="Transcribed_RNA"/>
</dbReference>
<evidence type="ECO:0000313" key="1">
    <source>
        <dbReference type="EMBL" id="JAE39100.1"/>
    </source>
</evidence>
<sequence>MACSLSHWCFSIFKHEPD</sequence>
<reference evidence="1" key="1">
    <citation type="submission" date="2014-09" db="EMBL/GenBank/DDBJ databases">
        <authorList>
            <person name="Magalhaes I.L.F."/>
            <person name="Oliveira U."/>
            <person name="Santos F.R."/>
            <person name="Vidigal T.H.D.A."/>
            <person name="Brescovit A.D."/>
            <person name="Santos A.J."/>
        </authorList>
    </citation>
    <scope>NUCLEOTIDE SEQUENCE</scope>
    <source>
        <tissue evidence="1">Shoot tissue taken approximately 20 cm above the soil surface</tissue>
    </source>
</reference>
<dbReference type="AlphaFoldDB" id="A0A0A9HPT8"/>
<proteinExistence type="predicted"/>
<protein>
    <submittedName>
        <fullName evidence="1">Uncharacterized protein</fullName>
    </submittedName>
</protein>
<organism evidence="1">
    <name type="scientific">Arundo donax</name>
    <name type="common">Giant reed</name>
    <name type="synonym">Donax arundinaceus</name>
    <dbReference type="NCBI Taxonomy" id="35708"/>
    <lineage>
        <taxon>Eukaryota</taxon>
        <taxon>Viridiplantae</taxon>
        <taxon>Streptophyta</taxon>
        <taxon>Embryophyta</taxon>
        <taxon>Tracheophyta</taxon>
        <taxon>Spermatophyta</taxon>
        <taxon>Magnoliopsida</taxon>
        <taxon>Liliopsida</taxon>
        <taxon>Poales</taxon>
        <taxon>Poaceae</taxon>
        <taxon>PACMAD clade</taxon>
        <taxon>Arundinoideae</taxon>
        <taxon>Arundineae</taxon>
        <taxon>Arundo</taxon>
    </lineage>
</organism>
<name>A0A0A9HPT8_ARUDO</name>
<reference evidence="1" key="2">
    <citation type="journal article" date="2015" name="Data Brief">
        <title>Shoot transcriptome of the giant reed, Arundo donax.</title>
        <authorList>
            <person name="Barrero R.A."/>
            <person name="Guerrero F.D."/>
            <person name="Moolhuijzen P."/>
            <person name="Goolsby J.A."/>
            <person name="Tidwell J."/>
            <person name="Bellgard S.E."/>
            <person name="Bellgard M.I."/>
        </authorList>
    </citation>
    <scope>NUCLEOTIDE SEQUENCE</scope>
    <source>
        <tissue evidence="1">Shoot tissue taken approximately 20 cm above the soil surface</tissue>
    </source>
</reference>
<accession>A0A0A9HPT8</accession>